<name>A0AAE1LRK8_9NEOP</name>
<dbReference type="InterPro" id="IPR048366">
    <property type="entry name" value="TNP-like_GBD"/>
</dbReference>
<gene>
    <name evidence="3" type="ORF">KUF71_003515</name>
</gene>
<sequence length="626" mass="72181">MLSDSRNEAFYFIKIFKETLQEINQGENDEPLIEASEHPGTSTKENMEDELILCDWPCPLFHTICRRPGSIQRPNDNWHIHKGPDFVSYVHIETSAIQIDRYLKINNNEIKLYLLQNNIELNYSNPESFEDFEKLLQRVEELQACPGTGKEDGRRSPKCTLFLEPGGKRKRTAPCCKHCSDKRKSIAKGFRRTLDKKFRKAKNEKEKNNKIRVLTKNVISRNKKVLTLQQTVTDLKEKFASLDFKKLNEYIQNWPVCWQNAVLACVNAAKVKSSKGRRYTTQWIYECQLLRIKSLSLYKKMLRDGFLPLPSLRTLQRYMKKLSPAYGFQENTFAMLRERAPLMHESDRHGSLLVDEIKLSEGLWVDKQSLQVLGFVHLDNFTPEAQKVVPADHSLVMMFQGFKGQYFQSEKTHKIRKKKKKQTTRRKNNNVLEEEEDFIESESVSSCVHPTDNSRRLWFVSDFPHLVKSMKQRMVNAEELQTPDGPVKLKHWLIVVQEDAKRGIKAAPKLSMDHFASDTYAAMSVEKATSFFSEQAATAMEHYKKIKTKGMEDCDSTVKFIRRVNVLIDAMNSNTPSQGLKAATSTEEVMVDPPSCAKYLSEYESSDGIIATRSAMVNWHSSCTSS</sequence>
<dbReference type="Pfam" id="PF21787">
    <property type="entry name" value="TNP-like_RNaseH_N"/>
    <property type="match status" value="1"/>
</dbReference>
<feature type="domain" description="Transposable element P transposase-like GTP-binding insertion" evidence="2">
    <location>
        <begin position="465"/>
        <end position="578"/>
    </location>
</feature>
<evidence type="ECO:0000259" key="2">
    <source>
        <dbReference type="Pfam" id="PF21788"/>
    </source>
</evidence>
<dbReference type="Pfam" id="PF21788">
    <property type="entry name" value="TNP-like_GBD"/>
    <property type="match status" value="1"/>
</dbReference>
<comment type="caution">
    <text evidence="3">The sequence shown here is derived from an EMBL/GenBank/DDBJ whole genome shotgun (WGS) entry which is preliminary data.</text>
</comment>
<evidence type="ECO:0000313" key="4">
    <source>
        <dbReference type="Proteomes" id="UP001219518"/>
    </source>
</evidence>
<feature type="domain" description="Transposable element P transposase-like RNase H" evidence="1">
    <location>
        <begin position="326"/>
        <end position="408"/>
    </location>
</feature>
<proteinExistence type="predicted"/>
<evidence type="ECO:0000313" key="3">
    <source>
        <dbReference type="EMBL" id="KAK3929508.1"/>
    </source>
</evidence>
<keyword evidence="4" id="KW-1185">Reference proteome</keyword>
<dbReference type="InterPro" id="IPR048365">
    <property type="entry name" value="TNP-like_RNaseH_N"/>
</dbReference>
<protein>
    <submittedName>
        <fullName evidence="3">DNA transposase</fullName>
    </submittedName>
</protein>
<dbReference type="EMBL" id="JAHWGI010001401">
    <property type="protein sequence ID" value="KAK3929508.1"/>
    <property type="molecule type" value="Genomic_DNA"/>
</dbReference>
<dbReference type="AlphaFoldDB" id="A0AAE1LRK8"/>
<reference evidence="3" key="1">
    <citation type="submission" date="2021-07" db="EMBL/GenBank/DDBJ databases">
        <authorList>
            <person name="Catto M.A."/>
            <person name="Jacobson A."/>
            <person name="Kennedy G."/>
            <person name="Labadie P."/>
            <person name="Hunt B.G."/>
            <person name="Srinivasan R."/>
        </authorList>
    </citation>
    <scope>NUCLEOTIDE SEQUENCE</scope>
    <source>
        <strain evidence="3">PL_HMW_Pooled</strain>
        <tissue evidence="3">Head</tissue>
    </source>
</reference>
<accession>A0AAE1LRK8</accession>
<dbReference type="Proteomes" id="UP001219518">
    <property type="component" value="Unassembled WGS sequence"/>
</dbReference>
<reference evidence="3" key="2">
    <citation type="journal article" date="2023" name="BMC Genomics">
        <title>Pest status, molecular evolution, and epigenetic factors derived from the genome assembly of Frankliniella fusca, a thysanopteran phytovirus vector.</title>
        <authorList>
            <person name="Catto M.A."/>
            <person name="Labadie P.E."/>
            <person name="Jacobson A.L."/>
            <person name="Kennedy G.G."/>
            <person name="Srinivasan R."/>
            <person name="Hunt B.G."/>
        </authorList>
    </citation>
    <scope>NUCLEOTIDE SEQUENCE</scope>
    <source>
        <strain evidence="3">PL_HMW_Pooled</strain>
    </source>
</reference>
<organism evidence="3 4">
    <name type="scientific">Frankliniella fusca</name>
    <dbReference type="NCBI Taxonomy" id="407009"/>
    <lineage>
        <taxon>Eukaryota</taxon>
        <taxon>Metazoa</taxon>
        <taxon>Ecdysozoa</taxon>
        <taxon>Arthropoda</taxon>
        <taxon>Hexapoda</taxon>
        <taxon>Insecta</taxon>
        <taxon>Pterygota</taxon>
        <taxon>Neoptera</taxon>
        <taxon>Paraneoptera</taxon>
        <taxon>Thysanoptera</taxon>
        <taxon>Terebrantia</taxon>
        <taxon>Thripoidea</taxon>
        <taxon>Thripidae</taxon>
        <taxon>Frankliniella</taxon>
    </lineage>
</organism>
<evidence type="ECO:0000259" key="1">
    <source>
        <dbReference type="Pfam" id="PF21787"/>
    </source>
</evidence>